<organism evidence="2 3">
    <name type="scientific">Orchesella cincta</name>
    <name type="common">Springtail</name>
    <name type="synonym">Podura cincta</name>
    <dbReference type="NCBI Taxonomy" id="48709"/>
    <lineage>
        <taxon>Eukaryota</taxon>
        <taxon>Metazoa</taxon>
        <taxon>Ecdysozoa</taxon>
        <taxon>Arthropoda</taxon>
        <taxon>Hexapoda</taxon>
        <taxon>Collembola</taxon>
        <taxon>Entomobryomorpha</taxon>
        <taxon>Entomobryoidea</taxon>
        <taxon>Orchesellidae</taxon>
        <taxon>Orchesellinae</taxon>
        <taxon>Orchesella</taxon>
    </lineage>
</organism>
<keyword evidence="1" id="KW-0812">Transmembrane</keyword>
<dbReference type="AlphaFoldDB" id="A0A1D2N893"/>
<protein>
    <submittedName>
        <fullName evidence="2">Uncharacterized protein</fullName>
    </submittedName>
</protein>
<proteinExistence type="predicted"/>
<gene>
    <name evidence="2" type="ORF">Ocin01_05227</name>
</gene>
<keyword evidence="3" id="KW-1185">Reference proteome</keyword>
<feature type="transmembrane region" description="Helical" evidence="1">
    <location>
        <begin position="104"/>
        <end position="125"/>
    </location>
</feature>
<comment type="caution">
    <text evidence="2">The sequence shown here is derived from an EMBL/GenBank/DDBJ whole genome shotgun (WGS) entry which is preliminary data.</text>
</comment>
<reference evidence="2 3" key="1">
    <citation type="journal article" date="2016" name="Genome Biol. Evol.">
        <title>Gene Family Evolution Reflects Adaptation to Soil Environmental Stressors in the Genome of the Collembolan Orchesella cincta.</title>
        <authorList>
            <person name="Faddeeva-Vakhrusheva A."/>
            <person name="Derks M.F."/>
            <person name="Anvar S.Y."/>
            <person name="Agamennone V."/>
            <person name="Suring W."/>
            <person name="Smit S."/>
            <person name="van Straalen N.M."/>
            <person name="Roelofs D."/>
        </authorList>
    </citation>
    <scope>NUCLEOTIDE SEQUENCE [LARGE SCALE GENOMIC DNA]</scope>
    <source>
        <tissue evidence="2">Mixed pool</tissue>
    </source>
</reference>
<evidence type="ECO:0000313" key="3">
    <source>
        <dbReference type="Proteomes" id="UP000094527"/>
    </source>
</evidence>
<accession>A0A1D2N893</accession>
<dbReference type="Proteomes" id="UP000094527">
    <property type="component" value="Unassembled WGS sequence"/>
</dbReference>
<keyword evidence="1" id="KW-0472">Membrane</keyword>
<evidence type="ECO:0000313" key="2">
    <source>
        <dbReference type="EMBL" id="ODN01461.1"/>
    </source>
</evidence>
<name>A0A1D2N893_ORCCI</name>
<dbReference type="EMBL" id="LJIJ01000151">
    <property type="protein sequence ID" value="ODN01461.1"/>
    <property type="molecule type" value="Genomic_DNA"/>
</dbReference>
<keyword evidence="1" id="KW-1133">Transmembrane helix</keyword>
<sequence length="221" mass="25126">MAPPLDFNPRQPAQRRSVLKDNNLVQNPLLGSHFIPTPPHSSAYQSISMMPPPSQPRFRQQYSNPKPAYYEQQSFVLLAGKHPLLPSTISDNSMGFMNPKSKRYFKIILMIILMIVVILVGFNLLNGFFGGNDKIKERVVDDQPKPIESGFEMNSPNEHCGDAPCEEEVADSKLKFEQVTRENIQEEFQYEMKTKISSAEKTKVVYSWDEDAESTIEVLAD</sequence>
<evidence type="ECO:0000256" key="1">
    <source>
        <dbReference type="SAM" id="Phobius"/>
    </source>
</evidence>